<dbReference type="InterPro" id="IPR041633">
    <property type="entry name" value="Polbeta"/>
</dbReference>
<evidence type="ECO:0000313" key="3">
    <source>
        <dbReference type="Proteomes" id="UP000317557"/>
    </source>
</evidence>
<dbReference type="Proteomes" id="UP000317557">
    <property type="component" value="Unassembled WGS sequence"/>
</dbReference>
<organism evidence="2 3">
    <name type="scientific">Gracilimonas mengyeensis</name>
    <dbReference type="NCBI Taxonomy" id="1302730"/>
    <lineage>
        <taxon>Bacteria</taxon>
        <taxon>Pseudomonadati</taxon>
        <taxon>Balneolota</taxon>
        <taxon>Balneolia</taxon>
        <taxon>Balneolales</taxon>
        <taxon>Balneolaceae</taxon>
        <taxon>Gracilimonas</taxon>
    </lineage>
</organism>
<name>A0A521EB65_9BACT</name>
<keyword evidence="3" id="KW-1185">Reference proteome</keyword>
<accession>A0A521EB65</accession>
<dbReference type="OrthoDB" id="658604at2"/>
<gene>
    <name evidence="2" type="ORF">SAMN06265219_11184</name>
</gene>
<dbReference type="SUPFAM" id="SSF81301">
    <property type="entry name" value="Nucleotidyltransferase"/>
    <property type="match status" value="1"/>
</dbReference>
<dbReference type="Gene3D" id="3.30.460.10">
    <property type="entry name" value="Beta Polymerase, domain 2"/>
    <property type="match status" value="1"/>
</dbReference>
<dbReference type="EMBL" id="FXTP01000011">
    <property type="protein sequence ID" value="SMO81157.1"/>
    <property type="molecule type" value="Genomic_DNA"/>
</dbReference>
<dbReference type="AlphaFoldDB" id="A0A521EB65"/>
<dbReference type="GO" id="GO:0016740">
    <property type="term" value="F:transferase activity"/>
    <property type="evidence" value="ECO:0007669"/>
    <property type="project" value="UniProtKB-KW"/>
</dbReference>
<proteinExistence type="predicted"/>
<reference evidence="2 3" key="1">
    <citation type="submission" date="2017-05" db="EMBL/GenBank/DDBJ databases">
        <authorList>
            <person name="Varghese N."/>
            <person name="Submissions S."/>
        </authorList>
    </citation>
    <scope>NUCLEOTIDE SEQUENCE [LARGE SCALE GENOMIC DNA]</scope>
    <source>
        <strain evidence="2 3">DSM 21985</strain>
    </source>
</reference>
<evidence type="ECO:0000313" key="2">
    <source>
        <dbReference type="EMBL" id="SMO81157.1"/>
    </source>
</evidence>
<evidence type="ECO:0000259" key="1">
    <source>
        <dbReference type="Pfam" id="PF18765"/>
    </source>
</evidence>
<feature type="domain" description="Polymerase beta nucleotidyltransferase" evidence="1">
    <location>
        <begin position="11"/>
        <end position="94"/>
    </location>
</feature>
<dbReference type="CDD" id="cd05403">
    <property type="entry name" value="NT_KNTase_like"/>
    <property type="match status" value="1"/>
</dbReference>
<dbReference type="RefSeq" id="WP_142455079.1">
    <property type="nucleotide sequence ID" value="NZ_FXTP01000011.1"/>
</dbReference>
<dbReference type="InterPro" id="IPR043519">
    <property type="entry name" value="NT_sf"/>
</dbReference>
<dbReference type="Pfam" id="PF18765">
    <property type="entry name" value="Polbeta"/>
    <property type="match status" value="1"/>
</dbReference>
<sequence length="108" mass="12403">MNISNKHIRIIDQILNKHFPDARILVFGSRAAGTNSTFSDLDLAIEDRHNTLSSMDIADAKQDFIESDLPFSVDLVDLTKVDEIFKSIIKKEGREWEEIVSEHRAYQK</sequence>
<keyword evidence="2" id="KW-0808">Transferase</keyword>
<protein>
    <submittedName>
        <fullName evidence="2">Nucleotidyltransferase domain-containing protein</fullName>
    </submittedName>
</protein>